<keyword evidence="3" id="KW-0012">Acyltransferase</keyword>
<feature type="transmembrane region" description="Helical" evidence="4">
    <location>
        <begin position="132"/>
        <end position="151"/>
    </location>
</feature>
<gene>
    <name evidence="6" type="ORF">CANARDRAFT_203658</name>
</gene>
<dbReference type="PANTHER" id="PTHR10983">
    <property type="entry name" value="1-ACYLGLYCEROL-3-PHOSPHATE ACYLTRANSFERASE-RELATED"/>
    <property type="match status" value="1"/>
</dbReference>
<dbReference type="AlphaFoldDB" id="A0A1E4SUL0"/>
<keyword evidence="2" id="KW-0808">Transferase</keyword>
<dbReference type="PANTHER" id="PTHR10983:SF16">
    <property type="entry name" value="LYSOCARDIOLIPIN ACYLTRANSFERASE 1"/>
    <property type="match status" value="1"/>
</dbReference>
<feature type="transmembrane region" description="Helical" evidence="4">
    <location>
        <begin position="72"/>
        <end position="92"/>
    </location>
</feature>
<evidence type="ECO:0000256" key="4">
    <source>
        <dbReference type="SAM" id="Phobius"/>
    </source>
</evidence>
<accession>A0A1E4SUL0</accession>
<evidence type="ECO:0000256" key="2">
    <source>
        <dbReference type="ARBA" id="ARBA00022679"/>
    </source>
</evidence>
<dbReference type="Pfam" id="PF16076">
    <property type="entry name" value="Acyltransf_C"/>
    <property type="match status" value="1"/>
</dbReference>
<keyword evidence="7" id="KW-1185">Reference proteome</keyword>
<comment type="similarity">
    <text evidence="1">Belongs to the 1-acyl-sn-glycerol-3-phosphate acyltransferase family.</text>
</comment>
<evidence type="ECO:0000256" key="1">
    <source>
        <dbReference type="ARBA" id="ARBA00008655"/>
    </source>
</evidence>
<dbReference type="EMBL" id="KV453866">
    <property type="protein sequence ID" value="ODV83195.1"/>
    <property type="molecule type" value="Genomic_DNA"/>
</dbReference>
<dbReference type="STRING" id="983967.A0A1E4SUL0"/>
<dbReference type="OrthoDB" id="189226at2759"/>
<feature type="transmembrane region" description="Helical" evidence="4">
    <location>
        <begin position="31"/>
        <end position="60"/>
    </location>
</feature>
<dbReference type="InterPro" id="IPR032098">
    <property type="entry name" value="Acyltransf_C"/>
</dbReference>
<feature type="transmembrane region" description="Helical" evidence="4">
    <location>
        <begin position="353"/>
        <end position="374"/>
    </location>
</feature>
<proteinExistence type="inferred from homology"/>
<dbReference type="SMART" id="SM00563">
    <property type="entry name" value="PlsC"/>
    <property type="match status" value="1"/>
</dbReference>
<evidence type="ECO:0000313" key="7">
    <source>
        <dbReference type="Proteomes" id="UP000094801"/>
    </source>
</evidence>
<keyword evidence="4" id="KW-0472">Membrane</keyword>
<protein>
    <recommendedName>
        <fullName evidence="5">Phospholipid/glycerol acyltransferase domain-containing protein</fullName>
    </recommendedName>
</protein>
<dbReference type="GO" id="GO:0005783">
    <property type="term" value="C:endoplasmic reticulum"/>
    <property type="evidence" value="ECO:0007669"/>
    <property type="project" value="TreeGrafter"/>
</dbReference>
<evidence type="ECO:0000313" key="6">
    <source>
        <dbReference type="EMBL" id="ODV83195.1"/>
    </source>
</evidence>
<keyword evidence="4" id="KW-0812">Transmembrane</keyword>
<dbReference type="InterPro" id="IPR002123">
    <property type="entry name" value="Plipid/glycerol_acylTrfase"/>
</dbReference>
<evidence type="ECO:0000259" key="5">
    <source>
        <dbReference type="SMART" id="SM00563"/>
    </source>
</evidence>
<dbReference type="GO" id="GO:0036149">
    <property type="term" value="P:phosphatidylinositol acyl-chain remodeling"/>
    <property type="evidence" value="ECO:0007669"/>
    <property type="project" value="TreeGrafter"/>
</dbReference>
<organism evidence="6 7">
    <name type="scientific">[Candida] arabinofermentans NRRL YB-2248</name>
    <dbReference type="NCBI Taxonomy" id="983967"/>
    <lineage>
        <taxon>Eukaryota</taxon>
        <taxon>Fungi</taxon>
        <taxon>Dikarya</taxon>
        <taxon>Ascomycota</taxon>
        <taxon>Saccharomycotina</taxon>
        <taxon>Pichiomycetes</taxon>
        <taxon>Pichiales</taxon>
        <taxon>Pichiaceae</taxon>
        <taxon>Ogataea</taxon>
        <taxon>Ogataea/Candida clade</taxon>
    </lineage>
</organism>
<dbReference type="Proteomes" id="UP000094801">
    <property type="component" value="Unassembled WGS sequence"/>
</dbReference>
<evidence type="ECO:0000256" key="3">
    <source>
        <dbReference type="ARBA" id="ARBA00023315"/>
    </source>
</evidence>
<dbReference type="GO" id="GO:0016746">
    <property type="term" value="F:acyltransferase activity"/>
    <property type="evidence" value="ECO:0007669"/>
    <property type="project" value="UniProtKB-KW"/>
</dbReference>
<reference evidence="7" key="1">
    <citation type="submission" date="2016-04" db="EMBL/GenBank/DDBJ databases">
        <title>Comparative genomics of biotechnologically important yeasts.</title>
        <authorList>
            <consortium name="DOE Joint Genome Institute"/>
            <person name="Riley R."/>
            <person name="Haridas S."/>
            <person name="Wolfe K.H."/>
            <person name="Lopes M.R."/>
            <person name="Hittinger C.T."/>
            <person name="Goker M."/>
            <person name="Salamov A."/>
            <person name="Wisecaver J."/>
            <person name="Long T.M."/>
            <person name="Aerts A.L."/>
            <person name="Barry K."/>
            <person name="Choi C."/>
            <person name="Clum A."/>
            <person name="Coughlan A.Y."/>
            <person name="Deshpande S."/>
            <person name="Douglass A.P."/>
            <person name="Hanson S.J."/>
            <person name="Klenk H.-P."/>
            <person name="Labutti K."/>
            <person name="Lapidus A."/>
            <person name="Lindquist E."/>
            <person name="Lipzen A."/>
            <person name="Meier-Kolthoff J.P."/>
            <person name="Ohm R.A."/>
            <person name="Otillar R.P."/>
            <person name="Pangilinan J."/>
            <person name="Peng Y."/>
            <person name="Rokas A."/>
            <person name="Rosa C.A."/>
            <person name="Scheuner C."/>
            <person name="Sibirny A.A."/>
            <person name="Slot J.C."/>
            <person name="Stielow J.B."/>
            <person name="Sun H."/>
            <person name="Kurtzman C.P."/>
            <person name="Blackwell M."/>
            <person name="Grigoriev I.V."/>
            <person name="Jeffries T.W."/>
        </authorList>
    </citation>
    <scope>NUCLEOTIDE SEQUENCE [LARGE SCALE GENOMIC DNA]</scope>
    <source>
        <strain evidence="7">NRRL YB-2248</strain>
    </source>
</reference>
<dbReference type="Pfam" id="PF01553">
    <property type="entry name" value="Acyltransferase"/>
    <property type="match status" value="1"/>
</dbReference>
<sequence>MASDEPEVVSLDTKDEVVVKKSASVYQIVRLVLVITTFATGVASIIFTQMLALVFFCYLPEQKRTVLDFTKNNFVILISFITGWVTPTKMIVSIDNKTLSSNSIIQKKGKISLNLDHGAIIIANHQIYSDWLFLWFMAYLNNVGSNIYIIMKKSLAGIPLLGFGMKNYDFIFLSRKWEVDKPYMIKHFKNLCLVAKHWLLIFPEGTNLSPNTKPKSDNYIKKLGMDLKLDYVMLPRVKGLYLACKYMTPKTNTIYDFTIGFSDHTPDEYAQDIFTLGQIYLFGNGPKEARLHIKKIEISEIQEADMAIFEKWLVNLWSEKDKLMGRYYNEGGFVEDLNDQVEMVLKLNSKLDIFKVYVIPLFVAFALAGISKLISY</sequence>
<dbReference type="CDD" id="cd07990">
    <property type="entry name" value="LPLAT_LCLAT1-like"/>
    <property type="match status" value="1"/>
</dbReference>
<feature type="domain" description="Phospholipid/glycerol acyltransferase" evidence="5">
    <location>
        <begin position="119"/>
        <end position="241"/>
    </location>
</feature>
<name>A0A1E4SUL0_9ASCO</name>
<dbReference type="SUPFAM" id="SSF69593">
    <property type="entry name" value="Glycerol-3-phosphate (1)-acyltransferase"/>
    <property type="match status" value="1"/>
</dbReference>
<keyword evidence="4" id="KW-1133">Transmembrane helix</keyword>